<evidence type="ECO:0000313" key="3">
    <source>
        <dbReference type="Proteomes" id="UP000007435"/>
    </source>
</evidence>
<evidence type="ECO:0000259" key="1">
    <source>
        <dbReference type="Pfam" id="PF18962"/>
    </source>
</evidence>
<reference evidence="2 3" key="2">
    <citation type="journal article" date="2011" name="Stand. Genomic Sci.">
        <title>Complete genome sequence of Leadbetterella byssophila type strain (4M15).</title>
        <authorList>
            <person name="Abt B."/>
            <person name="Teshima H."/>
            <person name="Lucas S."/>
            <person name="Lapidus A."/>
            <person name="Del Rio T.G."/>
            <person name="Nolan M."/>
            <person name="Tice H."/>
            <person name="Cheng J.F."/>
            <person name="Pitluck S."/>
            <person name="Liolios K."/>
            <person name="Pagani I."/>
            <person name="Ivanova N."/>
            <person name="Mavromatis K."/>
            <person name="Pati A."/>
            <person name="Tapia R."/>
            <person name="Han C."/>
            <person name="Goodwin L."/>
            <person name="Chen A."/>
            <person name="Palaniappan K."/>
            <person name="Land M."/>
            <person name="Hauser L."/>
            <person name="Chang Y.J."/>
            <person name="Jeffries C.D."/>
            <person name="Rohde M."/>
            <person name="Goker M."/>
            <person name="Tindall B.J."/>
            <person name="Detter J.C."/>
            <person name="Woyke T."/>
            <person name="Bristow J."/>
            <person name="Eisen J.A."/>
            <person name="Markowitz V."/>
            <person name="Hugenholtz P."/>
            <person name="Klenk H.P."/>
            <person name="Kyrpides N.C."/>
        </authorList>
    </citation>
    <scope>NUCLEOTIDE SEQUENCE [LARGE SCALE GENOMIC DNA]</scope>
    <source>
        <strain evidence="3">DSM 17132 / JCM 16389 / KACC 11308 / NBRC 106382 / 4M15</strain>
    </source>
</reference>
<keyword evidence="3" id="KW-1185">Reference proteome</keyword>
<dbReference type="AlphaFoldDB" id="E4RS70"/>
<dbReference type="GO" id="GO:0008237">
    <property type="term" value="F:metallopeptidase activity"/>
    <property type="evidence" value="ECO:0007669"/>
    <property type="project" value="InterPro"/>
</dbReference>
<dbReference type="InterPro" id="IPR026444">
    <property type="entry name" value="Secre_tail"/>
</dbReference>
<protein>
    <recommendedName>
        <fullName evidence="1">Secretion system C-terminal sorting domain-containing protein</fullName>
    </recommendedName>
</protein>
<dbReference type="HOGENOM" id="CLU_550722_0_0_10"/>
<reference key="1">
    <citation type="submission" date="2010-11" db="EMBL/GenBank/DDBJ databases">
        <title>The complete genome of Leadbetterella byssophila DSM 17132.</title>
        <authorList>
            <consortium name="US DOE Joint Genome Institute (JGI-PGF)"/>
            <person name="Lucas S."/>
            <person name="Copeland A."/>
            <person name="Lapidus A."/>
            <person name="Glavina del Rio T."/>
            <person name="Dalin E."/>
            <person name="Tice H."/>
            <person name="Bruce D."/>
            <person name="Goodwin L."/>
            <person name="Pitluck S."/>
            <person name="Kyrpides N."/>
            <person name="Mavromatis K."/>
            <person name="Ivanova N."/>
            <person name="Teshima H."/>
            <person name="Brettin T."/>
            <person name="Detter J.C."/>
            <person name="Han C."/>
            <person name="Tapia R."/>
            <person name="Land M."/>
            <person name="Hauser L."/>
            <person name="Markowitz V."/>
            <person name="Cheng J.-F."/>
            <person name="Hugenholtz P."/>
            <person name="Woyke T."/>
            <person name="Wu D."/>
            <person name="Tindall B."/>
            <person name="Pomrenke H.G."/>
            <person name="Brambilla E."/>
            <person name="Klenk H.-P."/>
            <person name="Eisen J.A."/>
        </authorList>
    </citation>
    <scope>NUCLEOTIDE SEQUENCE [LARGE SCALE GENOMIC DNA]</scope>
    <source>
        <strain>DSM 17132</strain>
    </source>
</reference>
<name>E4RS70_LEAB4</name>
<accession>E4RS70</accession>
<dbReference type="eggNOG" id="COG1361">
    <property type="taxonomic scope" value="Bacteria"/>
</dbReference>
<dbReference type="Proteomes" id="UP000007435">
    <property type="component" value="Chromosome"/>
</dbReference>
<feature type="domain" description="Secretion system C-terminal sorting" evidence="1">
    <location>
        <begin position="410"/>
        <end position="487"/>
    </location>
</feature>
<sequence length="495" mass="53740">MRKGNLHIFVILIIGLVFHENRVYGQSFCGTAHHYGNTLANAMLKSGNSLSGYSNNCNNYIVNIKFHIVRNTSGTGGQSPSVIQPILHNLRNAFSNHGIFFNNLGYDFIDNSTYTSNWGDGCDTKFNNLISINNASNALNIYLLENDDWNMGKASGIPGTSVVIGGMYNTTPMVTSNVLVHEVGHLLNLFHTFHGCEGGGTDCDGNPVPSECLENPNGSNGTTCGDFVADTPADPFINNLSVNSSCNWDGTVASINGSSCGITGATYTPLTNNIMSYVPPACMSSFTPGQGDRSRLELEYGSVLSAVSWSQNTPYLQDMLYGTSGNVNNFVNTVNSVSASTWYIVRTNNPFNTTTSWTPSTAIAGYVSGPHEYTFQLSPGQSVMFTLNVSNSCGTSQRHITFTTGSSYKVFPNPAKEKLTISFDETPGKGIKSVHIAHESAGSLTKIFDLDDRKLADFLKNKEIAIDISGFKRGLYYVIIEDSENQKESIRVLFE</sequence>
<evidence type="ECO:0000313" key="2">
    <source>
        <dbReference type="EMBL" id="ADQ16722.1"/>
    </source>
</evidence>
<gene>
    <name evidence="2" type="ordered locus">Lbys_0992</name>
</gene>
<dbReference type="EMBL" id="CP002305">
    <property type="protein sequence ID" value="ADQ16722.1"/>
    <property type="molecule type" value="Genomic_DNA"/>
</dbReference>
<dbReference type="Pfam" id="PF18962">
    <property type="entry name" value="Por_Secre_tail"/>
    <property type="match status" value="1"/>
</dbReference>
<dbReference type="SUPFAM" id="SSF55486">
    <property type="entry name" value="Metalloproteases ('zincins'), catalytic domain"/>
    <property type="match status" value="1"/>
</dbReference>
<dbReference type="RefSeq" id="WP_013407773.1">
    <property type="nucleotide sequence ID" value="NC_014655.1"/>
</dbReference>
<dbReference type="OrthoDB" id="6278496at2"/>
<dbReference type="STRING" id="649349.Lbys_0992"/>
<dbReference type="KEGG" id="lby:Lbys_0992"/>
<dbReference type="Gene3D" id="3.40.390.10">
    <property type="entry name" value="Collagenase (Catalytic Domain)"/>
    <property type="match status" value="1"/>
</dbReference>
<organism evidence="2 3">
    <name type="scientific">Leadbetterella byssophila (strain DSM 17132 / JCM 16389 / KACC 11308 / NBRC 106382 / 4M15)</name>
    <dbReference type="NCBI Taxonomy" id="649349"/>
    <lineage>
        <taxon>Bacteria</taxon>
        <taxon>Pseudomonadati</taxon>
        <taxon>Bacteroidota</taxon>
        <taxon>Cytophagia</taxon>
        <taxon>Cytophagales</taxon>
        <taxon>Leadbetterellaceae</taxon>
        <taxon>Leadbetterella</taxon>
    </lineage>
</organism>
<dbReference type="InterPro" id="IPR024079">
    <property type="entry name" value="MetalloPept_cat_dom_sf"/>
</dbReference>
<proteinExistence type="predicted"/>